<evidence type="ECO:0000313" key="1">
    <source>
        <dbReference type="EMBL" id="EIM56164.1"/>
    </source>
</evidence>
<dbReference type="eggNOG" id="COG0433">
    <property type="taxonomic scope" value="Bacteria"/>
</dbReference>
<evidence type="ECO:0000313" key="2">
    <source>
        <dbReference type="Proteomes" id="UP000005753"/>
    </source>
</evidence>
<dbReference type="STRING" id="633697.EubceDRAFT1_0304"/>
<dbReference type="HOGENOM" id="CLU_125409_0_0_9"/>
<reference evidence="1 2" key="1">
    <citation type="submission" date="2010-08" db="EMBL/GenBank/DDBJ databases">
        <authorList>
            <consortium name="US DOE Joint Genome Institute (JGI-PGF)"/>
            <person name="Lucas S."/>
            <person name="Copeland A."/>
            <person name="Lapidus A."/>
            <person name="Cheng J.-F."/>
            <person name="Bruce D."/>
            <person name="Goodwin L."/>
            <person name="Pitluck S."/>
            <person name="Land M.L."/>
            <person name="Hauser L."/>
            <person name="Chang Y.-J."/>
            <person name="Anderson I.J."/>
            <person name="Johnson E."/>
            <person name="Mulhopadhyay B."/>
            <person name="Kyrpides N."/>
            <person name="Woyke T.J."/>
        </authorList>
    </citation>
    <scope>NUCLEOTIDE SEQUENCE [LARGE SCALE GENOMIC DNA]</scope>
    <source>
        <strain evidence="1 2">6</strain>
    </source>
</reference>
<accession>I5AQU1</accession>
<organism evidence="1 2">
    <name type="scientific">Eubacterium cellulosolvens (strain ATCC 43171 / JCM 9499 / 6)</name>
    <name type="common">Cillobacterium cellulosolvens</name>
    <dbReference type="NCBI Taxonomy" id="633697"/>
    <lineage>
        <taxon>Bacteria</taxon>
        <taxon>Bacillati</taxon>
        <taxon>Bacillota</taxon>
        <taxon>Clostridia</taxon>
        <taxon>Eubacteriales</taxon>
        <taxon>Eubacteriaceae</taxon>
        <taxon>Eubacterium</taxon>
    </lineage>
</organism>
<protein>
    <recommendedName>
        <fullName evidence="3">Twitching motility protein PilT</fullName>
    </recommendedName>
</protein>
<dbReference type="AlphaFoldDB" id="I5AQU1"/>
<proteinExistence type="predicted"/>
<evidence type="ECO:0008006" key="3">
    <source>
        <dbReference type="Google" id="ProtNLM"/>
    </source>
</evidence>
<reference evidence="1 2" key="2">
    <citation type="submission" date="2012-02" db="EMBL/GenBank/DDBJ databases">
        <title>Improved High-Quality Draft sequence of Eubacterium cellulosolvens 6.</title>
        <authorList>
            <consortium name="US DOE Joint Genome Institute"/>
            <person name="Lucas S."/>
            <person name="Han J."/>
            <person name="Lapidus A."/>
            <person name="Cheng J.-F."/>
            <person name="Goodwin L."/>
            <person name="Pitluck S."/>
            <person name="Peters L."/>
            <person name="Mikhailova N."/>
            <person name="Gu W."/>
            <person name="Detter J.C."/>
            <person name="Han C."/>
            <person name="Tapia R."/>
            <person name="Land M."/>
            <person name="Hauser L."/>
            <person name="Kyrpides N."/>
            <person name="Ivanova N."/>
            <person name="Pagani I."/>
            <person name="Johnson E."/>
            <person name="Mukhopadhyay B."/>
            <person name="Anderson I."/>
            <person name="Woyke T."/>
        </authorList>
    </citation>
    <scope>NUCLEOTIDE SEQUENCE [LARGE SCALE GENOMIC DNA]</scope>
    <source>
        <strain evidence="1 2">6</strain>
    </source>
</reference>
<name>I5AQU1_EUBC6</name>
<keyword evidence="2" id="KW-1185">Reference proteome</keyword>
<dbReference type="EMBL" id="CM001487">
    <property type="protein sequence ID" value="EIM56164.1"/>
    <property type="molecule type" value="Genomic_DNA"/>
</dbReference>
<dbReference type="Proteomes" id="UP000005753">
    <property type="component" value="Chromosome"/>
</dbReference>
<gene>
    <name evidence="1" type="ORF">EubceDRAFT1_0304</name>
</gene>
<dbReference type="OrthoDB" id="1953676at2"/>
<sequence length="141" mass="15828">MVQLIVGEKGKGKTKYILDKVNNTVKEAEGSIVYLDKSAKHMLELNNKIRLIDVSAYPLRNSDEFVGFICGIISQNRDIEQMYLDGFLKLSRLDENLSQIPECVSQLDAISAKYGVDFIISLSMNKDDLADDLQDKVLLAL</sequence>